<dbReference type="PANTHER" id="PTHR24189">
    <property type="entry name" value="MYOTROPHIN"/>
    <property type="match status" value="1"/>
</dbReference>
<reference evidence="6" key="1">
    <citation type="submission" date="2020-03" db="EMBL/GenBank/DDBJ databases">
        <title>Draft Genome Sequence of Cylindrodendrum hubeiense.</title>
        <authorList>
            <person name="Buettner E."/>
            <person name="Kellner H."/>
        </authorList>
    </citation>
    <scope>NUCLEOTIDE SEQUENCE</scope>
    <source>
        <strain evidence="6">IHI 201604</strain>
    </source>
</reference>
<keyword evidence="2 3" id="KW-0040">ANK repeat</keyword>
<dbReference type="PRINTS" id="PR01415">
    <property type="entry name" value="ANKYRIN"/>
</dbReference>
<dbReference type="InterPro" id="IPR002110">
    <property type="entry name" value="Ankyrin_rpt"/>
</dbReference>
<dbReference type="Pfam" id="PF22939">
    <property type="entry name" value="WHD_GPIID"/>
    <property type="match status" value="1"/>
</dbReference>
<keyword evidence="1" id="KW-0677">Repeat</keyword>
<feature type="repeat" description="ANK" evidence="3">
    <location>
        <begin position="1881"/>
        <end position="1917"/>
    </location>
</feature>
<gene>
    <name evidence="6" type="ORF">G7Z17_g762</name>
</gene>
<feature type="repeat" description="ANK" evidence="3">
    <location>
        <begin position="1918"/>
        <end position="1954"/>
    </location>
</feature>
<dbReference type="Gene3D" id="3.40.50.300">
    <property type="entry name" value="P-loop containing nucleotide triphosphate hydrolases"/>
    <property type="match status" value="1"/>
</dbReference>
<evidence type="ECO:0000259" key="5">
    <source>
        <dbReference type="Pfam" id="PF24883"/>
    </source>
</evidence>
<dbReference type="InterPro" id="IPR056884">
    <property type="entry name" value="NPHP3-like_N"/>
</dbReference>
<organism evidence="6 7">
    <name type="scientific">Cylindrodendrum hubeiense</name>
    <dbReference type="NCBI Taxonomy" id="595255"/>
    <lineage>
        <taxon>Eukaryota</taxon>
        <taxon>Fungi</taxon>
        <taxon>Dikarya</taxon>
        <taxon>Ascomycota</taxon>
        <taxon>Pezizomycotina</taxon>
        <taxon>Sordariomycetes</taxon>
        <taxon>Hypocreomycetidae</taxon>
        <taxon>Hypocreales</taxon>
        <taxon>Nectriaceae</taxon>
        <taxon>Cylindrodendrum</taxon>
    </lineage>
</organism>
<feature type="repeat" description="ANK" evidence="3">
    <location>
        <begin position="554"/>
        <end position="580"/>
    </location>
</feature>
<evidence type="ECO:0000256" key="2">
    <source>
        <dbReference type="ARBA" id="ARBA00023043"/>
    </source>
</evidence>
<dbReference type="Proteomes" id="UP000722485">
    <property type="component" value="Unassembled WGS sequence"/>
</dbReference>
<evidence type="ECO:0000313" key="6">
    <source>
        <dbReference type="EMBL" id="KAF7557229.1"/>
    </source>
</evidence>
<dbReference type="SUPFAM" id="SSF48403">
    <property type="entry name" value="Ankyrin repeat"/>
    <property type="match status" value="6"/>
</dbReference>
<feature type="repeat" description="ANK" evidence="3">
    <location>
        <begin position="663"/>
        <end position="695"/>
    </location>
</feature>
<feature type="repeat" description="ANK" evidence="3">
    <location>
        <begin position="1559"/>
        <end position="1598"/>
    </location>
</feature>
<dbReference type="PROSITE" id="PS50297">
    <property type="entry name" value="ANK_REP_REGION"/>
    <property type="match status" value="9"/>
</dbReference>
<feature type="repeat" description="ANK" evidence="3">
    <location>
        <begin position="858"/>
        <end position="892"/>
    </location>
</feature>
<feature type="domain" description="Nephrocystin 3-like N-terminal" evidence="5">
    <location>
        <begin position="79"/>
        <end position="230"/>
    </location>
</feature>
<dbReference type="OrthoDB" id="21416at2759"/>
<evidence type="ECO:0000259" key="4">
    <source>
        <dbReference type="Pfam" id="PF22939"/>
    </source>
</evidence>
<feature type="domain" description="GPI inositol-deacylase winged helix" evidence="4">
    <location>
        <begin position="325"/>
        <end position="396"/>
    </location>
</feature>
<dbReference type="InterPro" id="IPR054471">
    <property type="entry name" value="GPIID_WHD"/>
</dbReference>
<evidence type="ECO:0008006" key="8">
    <source>
        <dbReference type="Google" id="ProtNLM"/>
    </source>
</evidence>
<dbReference type="EMBL" id="JAANBB010000006">
    <property type="protein sequence ID" value="KAF7557229.1"/>
    <property type="molecule type" value="Genomic_DNA"/>
</dbReference>
<dbReference type="InterPro" id="IPR050745">
    <property type="entry name" value="Multifunctional_regulatory"/>
</dbReference>
<evidence type="ECO:0000256" key="1">
    <source>
        <dbReference type="ARBA" id="ARBA00022737"/>
    </source>
</evidence>
<feature type="repeat" description="ANK" evidence="3">
    <location>
        <begin position="1097"/>
        <end position="1128"/>
    </location>
</feature>
<accession>A0A9P5HRB0</accession>
<evidence type="ECO:0000313" key="7">
    <source>
        <dbReference type="Proteomes" id="UP000722485"/>
    </source>
</evidence>
<comment type="caution">
    <text evidence="6">The sequence shown here is derived from an EMBL/GenBank/DDBJ whole genome shotgun (WGS) entry which is preliminary data.</text>
</comment>
<protein>
    <recommendedName>
        <fullName evidence="8">NACHT domain-containing protein</fullName>
    </recommendedName>
</protein>
<dbReference type="InterPro" id="IPR027417">
    <property type="entry name" value="P-loop_NTPase"/>
</dbReference>
<dbReference type="Pfam" id="PF12796">
    <property type="entry name" value="Ank_2"/>
    <property type="match status" value="4"/>
</dbReference>
<dbReference type="InterPro" id="IPR036770">
    <property type="entry name" value="Ankyrin_rpt-contain_sf"/>
</dbReference>
<feature type="repeat" description="ANK" evidence="3">
    <location>
        <begin position="1129"/>
        <end position="1151"/>
    </location>
</feature>
<evidence type="ECO:0000256" key="3">
    <source>
        <dbReference type="PROSITE-ProRule" id="PRU00023"/>
    </source>
</evidence>
<dbReference type="Pfam" id="PF00023">
    <property type="entry name" value="Ank"/>
    <property type="match status" value="3"/>
</dbReference>
<dbReference type="Gene3D" id="1.25.40.20">
    <property type="entry name" value="Ankyrin repeat-containing domain"/>
    <property type="match status" value="11"/>
</dbReference>
<dbReference type="Pfam" id="PF24883">
    <property type="entry name" value="NPHP3_N"/>
    <property type="match status" value="1"/>
</dbReference>
<feature type="repeat" description="ANK" evidence="3">
    <location>
        <begin position="520"/>
        <end position="552"/>
    </location>
</feature>
<dbReference type="PROSITE" id="PS50088">
    <property type="entry name" value="ANK_REPEAT"/>
    <property type="match status" value="10"/>
</dbReference>
<keyword evidence="7" id="KW-1185">Reference proteome</keyword>
<dbReference type="SMART" id="SM00248">
    <property type="entry name" value="ANK"/>
    <property type="match status" value="21"/>
</dbReference>
<proteinExistence type="predicted"/>
<name>A0A9P5HRB0_9HYPO</name>
<dbReference type="PANTHER" id="PTHR24189:SF50">
    <property type="entry name" value="ANKYRIN REPEAT AND SOCS BOX PROTEIN 2"/>
    <property type="match status" value="1"/>
</dbReference>
<feature type="repeat" description="ANK" evidence="3">
    <location>
        <begin position="1194"/>
        <end position="1226"/>
    </location>
</feature>
<sequence length="2065" mass="226668">MPRAAQQKRLAFASAMESDINNEDDAVIISRDDISDYNPEQILPESPETIQKIRSWLQPTSYDIAGGEYRKHLASHVAGTGAWLTSSDKYNDWLKSTEHGMLWIKGIPGSGKSVMVANLIDEITKSNPGSPVLFFFFRQIIAANHEPAALLRDWMDQVLDYSPPLQKQLNTYLKTNRSIESMAIEDMWKDLKIAFAGLPEKVFCVVDALDEMDQGHDTFLEALGSLGQWRPGKESLVDVDISTFVKFALSNSTIPQSEWQIIEDAVPGRANGLFIYAKLAMDAFLEPGADINAVLSQLPTDLNVLYTDLLKEHAQRSGVAADIQHLILQSVTHASRPLRLLELAEMIKVVSPDGFTRDLKTTKDLIRAACGPLLEILADETVSVIHHSFTEYLKGTTRSGDSPGYSILRMGSTHAQLALACLRYLRAGCLDAVEVNIMGIDDDDDDPSEAARHDQTEVNTELRKFLGDTRNLNAWIQIKWPGGERTGGLITQVLVAAKVGLVSYSKELLENMEVDAQDIAGKTPLYWAASEGHAEVMRVLISAGANPDQDDNISGLKPLHVAAMHNRHEAVTVLLEAGVSPLTGKTREDPGRRCGNAPTSTGQTPLMYACHAGHLEAVEAFLPFLKDMGTVQRALVWAAETGRSAVVTRILQHPGVDVNAKVFGDTPLFFACGYSDVATITALLQAGADPNTSCSGSGSHVNYMHLPVPYLATNGTKLNCLHRLCGLSTKGNYHRKGEAEDLQRIFSLLVQAGIDINQRAPSGQTALHGAISSPVLTRLLLDAGADANATDSKGSAPLHKVECLDSMVLLIEHGHADINIEQADGLTPLICLLSEFRQNELILKFLEYGPNCNALDKNGNGVLHIALKRSYSSLQLIKTLLKAGADPNMKNRDGLVPLLAIGDDSSSIIDGIISLVLEAGADINATDRNGATLLVRLLNSRPRHKEDPNKVLIDLIDRGASTSVRDFNGGTLLHQAVMSHDISAAYNSNKSNPTRLDFLIGLGLDVKAVDYRGNGLLHQLALRRCSYDSSLNTETISFWEDLISMGLDLEQKNHAGRTPLHILCAKHTHSIRYRQGEVLPIDFILSRTKNLDNVDNKGNTPLHLAVTGGQLHTKKLLDAGANPAAITNEGLTPLHLASRCRESNVVGLLLDALRNKKTSGISSNLSQLLESDIAPSIDTRPQLEPVIGVNAVASGITPLFYACRSGRPETVALLLEAGADVKTGDIFQAFGGFEEEDGFWKSPRQSADGDGNGGAIALTLHDTSRRVIQIPHNQSQSELIGNETTRIEEILDMLVKYGADLDQLRGGILKRDPFASGIQGNRDYTDACLREIWEKNGSEPPTKQHSSNTAKFSKLMDHSLREASIQTLKDFELIESGASNQWILRRFLVRREYHLVEELFHLGVDFLPIPGQNKTCNFAVLVRHGFASLADKIGTLEAELKLEKGDWHAFMDKTRPGLSLSRKDLSGIKNIGNNPVPFLLEAVRRELPNMDVVRLLVEKFGVDIDELYYVEKHVDRTLKPVATDSALHYVAQGKFWWHVHQALPYLLEAGADVRIRNYKGQTPLHTALEKNECYSHLFYRDAAEKLIAAGADVNAVEEGGHSCLAYARNDIIMIRLLKAHGATVTADAIFAAIDANNVDGLKELLSGGVDANMRRKPLEKSAGKRSHRSRWGRLDDLEPHEEFPLYLAAYSFQLSSNSSRQDMQGFEGVSPVQVLLDHGADPFAKFLREDGQLASASGKTNVAADTPSIKVPQGYEECTVLHALMLDGRRVDSVDTFLRFPGLDVNHRDAKGRTLLHAACENSRGPDAFIRPDKDIAGQSENVTVFQCLVSLGAELDARDNFSRNVLHCMTDVHGYIDHFENSFAYVVENVPHLINQADNDGMTPLHYTIAHASKHKKTHLVQLLLSAGADYLAVNKNGDTVLHILARKLKSPALRDLFKDLVRRGVDVNARNAQGETPLFAFCSRRRKEKSIRPSFSQFFNKGEEDTEKDAKEVLEKLGADFFARDAKGRGLMHVAASGDVTRFKELMDMGLDVMLEDDAQQTAIDVAAACGNEEVLGLFEKKN</sequence>